<dbReference type="GeneID" id="98178634"/>
<feature type="transmembrane region" description="Helical" evidence="6">
    <location>
        <begin position="48"/>
        <end position="68"/>
    </location>
</feature>
<evidence type="ECO:0000256" key="4">
    <source>
        <dbReference type="ARBA" id="ARBA00023136"/>
    </source>
</evidence>
<dbReference type="RefSeq" id="XP_070919412.1">
    <property type="nucleotide sequence ID" value="XM_071063311.1"/>
</dbReference>
<dbReference type="PANTHER" id="PTHR11785">
    <property type="entry name" value="AMINO ACID TRANSPORTER"/>
    <property type="match status" value="1"/>
</dbReference>
<reference evidence="7 8" key="1">
    <citation type="submission" date="2024-09" db="EMBL/GenBank/DDBJ databases">
        <title>Itraconazole resistance in Madurella fahalii resulting from another homologue of gene encoding cytochrome P450 14-alpha sterol demethylase (CYP51).</title>
        <authorList>
            <person name="Yoshioka I."/>
            <person name="Fahal A.H."/>
            <person name="Kaneko S."/>
            <person name="Yaguchi T."/>
        </authorList>
    </citation>
    <scope>NUCLEOTIDE SEQUENCE [LARGE SCALE GENOMIC DNA]</scope>
    <source>
        <strain evidence="7 8">IFM 68171</strain>
    </source>
</reference>
<evidence type="ECO:0000256" key="6">
    <source>
        <dbReference type="SAM" id="Phobius"/>
    </source>
</evidence>
<feature type="transmembrane region" description="Helical" evidence="6">
    <location>
        <begin position="185"/>
        <end position="203"/>
    </location>
</feature>
<feature type="transmembrane region" description="Helical" evidence="6">
    <location>
        <begin position="88"/>
        <end position="107"/>
    </location>
</feature>
<protein>
    <recommendedName>
        <fullName evidence="9">Amino acid transporter</fullName>
    </recommendedName>
</protein>
<feature type="transmembrane region" description="Helical" evidence="6">
    <location>
        <begin position="552"/>
        <end position="573"/>
    </location>
</feature>
<dbReference type="PIRSF" id="PIRSF006060">
    <property type="entry name" value="AA_transporter"/>
    <property type="match status" value="1"/>
</dbReference>
<comment type="caution">
    <text evidence="7">The sequence shown here is derived from an EMBL/GenBank/DDBJ whole genome shotgun (WGS) entry which is preliminary data.</text>
</comment>
<dbReference type="Proteomes" id="UP001628179">
    <property type="component" value="Unassembled WGS sequence"/>
</dbReference>
<dbReference type="InterPro" id="IPR050598">
    <property type="entry name" value="AminoAcid_Transporter"/>
</dbReference>
<organism evidence="7 8">
    <name type="scientific">Madurella fahalii</name>
    <dbReference type="NCBI Taxonomy" id="1157608"/>
    <lineage>
        <taxon>Eukaryota</taxon>
        <taxon>Fungi</taxon>
        <taxon>Dikarya</taxon>
        <taxon>Ascomycota</taxon>
        <taxon>Pezizomycotina</taxon>
        <taxon>Sordariomycetes</taxon>
        <taxon>Sordariomycetidae</taxon>
        <taxon>Sordariales</taxon>
        <taxon>Sordariales incertae sedis</taxon>
        <taxon>Madurella</taxon>
    </lineage>
</organism>
<dbReference type="Gene3D" id="1.20.1740.10">
    <property type="entry name" value="Amino acid/polyamine transporter I"/>
    <property type="match status" value="1"/>
</dbReference>
<evidence type="ECO:0000256" key="2">
    <source>
        <dbReference type="ARBA" id="ARBA00022692"/>
    </source>
</evidence>
<comment type="subcellular location">
    <subcellularLocation>
        <location evidence="1">Membrane</location>
        <topology evidence="1">Multi-pass membrane protein</topology>
    </subcellularLocation>
</comment>
<keyword evidence="4 6" id="KW-0472">Membrane</keyword>
<dbReference type="InterPro" id="IPR002293">
    <property type="entry name" value="AA/rel_permease1"/>
</dbReference>
<keyword evidence="3 6" id="KW-1133">Transmembrane helix</keyword>
<feature type="transmembrane region" description="Helical" evidence="6">
    <location>
        <begin position="292"/>
        <end position="311"/>
    </location>
</feature>
<sequence>METQHTQPEQEPPAQTLQDQGHLADAQAAADASPETTLINRALSPDQLLSPFTVFCLIVNRTIASGIFTQPYNVLKGVGNPGASLLVWFSAGIIVLCITACWVELGLSIPRHVVGQHYVSTPKSGGDKNYLEYIFKKPHLMISCVFGIAFIIFGNLAGNAIQFGVFMQAVIDPTCQDGCVQRGPVVAWAIFALSICAFINIATRKFSILLNNIFAVCKVLLVILMVFIGIIYGSTHNTGCRQITWENKGEGGDFGDVVLALFYATYPYTGYEQPFYVLAEVKQPKRLFGKSVMYTMSFFILLYTLVNTSYLCMNPYLGTLPSTTNIITNPAIAFFYTLSSNANQDATTRAISIIIALFILGNLLAQTYTASRVKQEIAKEGILPYSLLLAKSKDTLFARFFPSSTTSTTQGGRKNAEQAPFAATILHLSIEIFLVLVVGLTLSPNKAYNFLTYIYTYIIVGILGFLTVVGLLGMKIDSLLRPRAMTRGEEGGGNGNGKEKGNKKKGRGWDQKREWAPVLDPLPCVVAVVGLAVMLFGAFLSPSKQEANEVVWWVNPLVGWLCFLAGVAWWGWLELRQWLGGYRLESTRIVFVEKLDDQDPVQTAEMVRVRRRYKSQMRPVDNALSGGVVREGDVGVG</sequence>
<feature type="compositionally biased region" description="Polar residues" evidence="5">
    <location>
        <begin position="1"/>
        <end position="19"/>
    </location>
</feature>
<evidence type="ECO:0000313" key="8">
    <source>
        <dbReference type="Proteomes" id="UP001628179"/>
    </source>
</evidence>
<evidence type="ECO:0000256" key="3">
    <source>
        <dbReference type="ARBA" id="ARBA00022989"/>
    </source>
</evidence>
<evidence type="ECO:0000256" key="1">
    <source>
        <dbReference type="ARBA" id="ARBA00004141"/>
    </source>
</evidence>
<keyword evidence="2 6" id="KW-0812">Transmembrane</keyword>
<accession>A0ABQ0GIV0</accession>
<feature type="transmembrane region" description="Helical" evidence="6">
    <location>
        <begin position="421"/>
        <end position="442"/>
    </location>
</feature>
<feature type="region of interest" description="Disordered" evidence="5">
    <location>
        <begin position="1"/>
        <end position="26"/>
    </location>
</feature>
<evidence type="ECO:0000256" key="5">
    <source>
        <dbReference type="SAM" id="MobiDB-lite"/>
    </source>
</evidence>
<feature type="transmembrane region" description="Helical" evidence="6">
    <location>
        <begin position="140"/>
        <end position="165"/>
    </location>
</feature>
<evidence type="ECO:0000313" key="7">
    <source>
        <dbReference type="EMBL" id="GAB1317681.1"/>
    </source>
</evidence>
<dbReference type="Pfam" id="PF13520">
    <property type="entry name" value="AA_permease_2"/>
    <property type="match status" value="1"/>
</dbReference>
<dbReference type="PANTHER" id="PTHR11785:SF382">
    <property type="entry name" value="LOW-AFFINITY METHIONINE PERMEASE"/>
    <property type="match status" value="1"/>
</dbReference>
<feature type="transmembrane region" description="Helical" evidence="6">
    <location>
        <begin position="346"/>
        <end position="365"/>
    </location>
</feature>
<feature type="transmembrane region" description="Helical" evidence="6">
    <location>
        <begin position="522"/>
        <end position="540"/>
    </location>
</feature>
<evidence type="ECO:0008006" key="9">
    <source>
        <dbReference type="Google" id="ProtNLM"/>
    </source>
</evidence>
<gene>
    <name evidence="7" type="ORF">MFIFM68171_07891</name>
</gene>
<keyword evidence="8" id="KW-1185">Reference proteome</keyword>
<dbReference type="EMBL" id="BAAFSV010000004">
    <property type="protein sequence ID" value="GAB1317681.1"/>
    <property type="molecule type" value="Genomic_DNA"/>
</dbReference>
<feature type="transmembrane region" description="Helical" evidence="6">
    <location>
        <begin position="215"/>
        <end position="234"/>
    </location>
</feature>
<feature type="transmembrane region" description="Helical" evidence="6">
    <location>
        <begin position="454"/>
        <end position="474"/>
    </location>
</feature>
<name>A0ABQ0GIV0_9PEZI</name>
<feature type="region of interest" description="Disordered" evidence="5">
    <location>
        <begin position="487"/>
        <end position="509"/>
    </location>
</feature>
<proteinExistence type="predicted"/>
<feature type="transmembrane region" description="Helical" evidence="6">
    <location>
        <begin position="254"/>
        <end position="271"/>
    </location>
</feature>